<dbReference type="Gene3D" id="3.40.1080.10">
    <property type="entry name" value="Glutaconate Coenzyme A-transferase"/>
    <property type="match status" value="1"/>
</dbReference>
<dbReference type="AlphaFoldDB" id="A0A0H2M270"/>
<evidence type="ECO:0000313" key="4">
    <source>
        <dbReference type="Proteomes" id="UP000035170"/>
    </source>
</evidence>
<gene>
    <name evidence="3" type="primary">pcaI</name>
    <name evidence="3" type="ORF">VPARA_41470</name>
</gene>
<dbReference type="RefSeq" id="WP_047785823.1">
    <property type="nucleotide sequence ID" value="NZ_JZWI01000021.1"/>
</dbReference>
<reference evidence="3 4" key="1">
    <citation type="submission" date="2015-03" db="EMBL/GenBank/DDBJ databases">
        <title>Genome sequence of Variovorax paradoxus TBEA6.</title>
        <authorList>
            <person name="Poehlein A."/>
            <person name="Schuldes J."/>
            <person name="Wuebbeler J.H."/>
            <person name="Hiessl S."/>
            <person name="Steinbuechel A."/>
            <person name="Daniel R."/>
        </authorList>
    </citation>
    <scope>NUCLEOTIDE SEQUENCE [LARGE SCALE GENOMIC DNA]</scope>
    <source>
        <strain evidence="3 4">TBEA6</strain>
    </source>
</reference>
<dbReference type="NCBIfam" id="TIGR02429">
    <property type="entry name" value="pcaI_scoA_fam"/>
    <property type="match status" value="1"/>
</dbReference>
<dbReference type="InterPro" id="IPR004165">
    <property type="entry name" value="CoA_trans_fam_I"/>
</dbReference>
<dbReference type="GO" id="GO:0047569">
    <property type="term" value="F:3-oxoadipate CoA-transferase activity"/>
    <property type="evidence" value="ECO:0007669"/>
    <property type="project" value="UniProtKB-EC"/>
</dbReference>
<proteinExistence type="inferred from homology"/>
<protein>
    <submittedName>
        <fullName evidence="3">3-oxoadipate CoA-transferase subunit A</fullName>
        <ecNumber evidence="3">2.8.3.6</ecNumber>
    </submittedName>
</protein>
<keyword evidence="4" id="KW-1185">Reference proteome</keyword>
<dbReference type="Proteomes" id="UP000035170">
    <property type="component" value="Unassembled WGS sequence"/>
</dbReference>
<dbReference type="Pfam" id="PF01144">
    <property type="entry name" value="CoA_trans"/>
    <property type="match status" value="1"/>
</dbReference>
<dbReference type="PATRIC" id="fig|34073.19.peg.4248"/>
<sequence length="233" mass="24585">MINKIARSVADALAGIQDGATVLIGGFGTAGIPGELIDGLVEQGAKDLTVVNNNAGNGDTGLAALLKAGRVRKIICSFPRQADSQVFDGLYRSGKIELELVPQGNLAERIRAAGAGIGAFFCPTGYGTQLAGNRETREIDGKQYVLEYPIHGDVALIKAERGDRWGNLVYRKAARNFGPVMAMASKKTIATVHDIAELGTLDPETVVTPGIFVHQVVRIERVATQAGGFKKAA</sequence>
<dbReference type="PANTHER" id="PTHR13707:SF60">
    <property type="entry name" value="ACETATE COA-TRANSFERASE SUBUNIT ALPHA"/>
    <property type="match status" value="1"/>
</dbReference>
<name>A0A0H2M270_VARPD</name>
<evidence type="ECO:0000256" key="2">
    <source>
        <dbReference type="ARBA" id="ARBA00022679"/>
    </source>
</evidence>
<dbReference type="SMART" id="SM00882">
    <property type="entry name" value="CoA_trans"/>
    <property type="match status" value="1"/>
</dbReference>
<evidence type="ECO:0000256" key="1">
    <source>
        <dbReference type="ARBA" id="ARBA00005612"/>
    </source>
</evidence>
<accession>A0A0H2M270</accession>
<keyword evidence="2 3" id="KW-0808">Transferase</keyword>
<evidence type="ECO:0000313" key="3">
    <source>
        <dbReference type="EMBL" id="KLN54842.1"/>
    </source>
</evidence>
<dbReference type="InterPro" id="IPR004163">
    <property type="entry name" value="CoA_transf_BS"/>
</dbReference>
<dbReference type="PROSITE" id="PS01273">
    <property type="entry name" value="COA_TRANSF_1"/>
    <property type="match status" value="1"/>
</dbReference>
<comment type="caution">
    <text evidence="3">The sequence shown here is derived from an EMBL/GenBank/DDBJ whole genome shotgun (WGS) entry which is preliminary data.</text>
</comment>
<dbReference type="EMBL" id="JZWI01000021">
    <property type="protein sequence ID" value="KLN54842.1"/>
    <property type="molecule type" value="Genomic_DNA"/>
</dbReference>
<dbReference type="InterPro" id="IPR012792">
    <property type="entry name" value="3-oxoacid_CoA-transf_A"/>
</dbReference>
<comment type="similarity">
    <text evidence="1">Belongs to the 3-oxoacid CoA-transferase subunit A family.</text>
</comment>
<dbReference type="EC" id="2.8.3.6" evidence="3"/>
<dbReference type="PANTHER" id="PTHR13707">
    <property type="entry name" value="KETOACID-COENZYME A TRANSFERASE"/>
    <property type="match status" value="1"/>
</dbReference>
<dbReference type="SUPFAM" id="SSF100950">
    <property type="entry name" value="NagB/RpiA/CoA transferase-like"/>
    <property type="match status" value="1"/>
</dbReference>
<organism evidence="3 4">
    <name type="scientific">Variovorax paradoxus</name>
    <dbReference type="NCBI Taxonomy" id="34073"/>
    <lineage>
        <taxon>Bacteria</taxon>
        <taxon>Pseudomonadati</taxon>
        <taxon>Pseudomonadota</taxon>
        <taxon>Betaproteobacteria</taxon>
        <taxon>Burkholderiales</taxon>
        <taxon>Comamonadaceae</taxon>
        <taxon>Variovorax</taxon>
    </lineage>
</organism>
<dbReference type="InterPro" id="IPR037171">
    <property type="entry name" value="NagB/RpiA_transferase-like"/>
</dbReference>